<dbReference type="AlphaFoldDB" id="A0A316URR2"/>
<proteinExistence type="predicted"/>
<dbReference type="GeneID" id="37025583"/>
<sequence length="161" mass="16924">MCDPLFGVTLAALAYVGRGVVHLEKPHGRPLQEEAKAKDEARAAAERGAKSEKQLLLRAAMGVHIGQCSGSGRRTKRCNRLAAVVFTSKTVGGRAHCSALSRECLPETHSVISTSFQCHTETTSPAIASPSAGSVHHSLAAIVCCSINLSFSSPIIEPPLP</sequence>
<gene>
    <name evidence="1" type="ORF">BDZ90DRAFT_179587</name>
</gene>
<evidence type="ECO:0000313" key="2">
    <source>
        <dbReference type="Proteomes" id="UP000245884"/>
    </source>
</evidence>
<protein>
    <submittedName>
        <fullName evidence="1">Uncharacterized protein</fullName>
    </submittedName>
</protein>
<dbReference type="EMBL" id="KZ819668">
    <property type="protein sequence ID" value="PWN27458.1"/>
    <property type="molecule type" value="Genomic_DNA"/>
</dbReference>
<keyword evidence="2" id="KW-1185">Reference proteome</keyword>
<accession>A0A316URR2</accession>
<organism evidence="1 2">
    <name type="scientific">Jaminaea rosea</name>
    <dbReference type="NCBI Taxonomy" id="1569628"/>
    <lineage>
        <taxon>Eukaryota</taxon>
        <taxon>Fungi</taxon>
        <taxon>Dikarya</taxon>
        <taxon>Basidiomycota</taxon>
        <taxon>Ustilaginomycotina</taxon>
        <taxon>Exobasidiomycetes</taxon>
        <taxon>Microstromatales</taxon>
        <taxon>Microstromatales incertae sedis</taxon>
        <taxon>Jaminaea</taxon>
    </lineage>
</organism>
<reference evidence="1 2" key="1">
    <citation type="journal article" date="2018" name="Mol. Biol. Evol.">
        <title>Broad Genomic Sampling Reveals a Smut Pathogenic Ancestry of the Fungal Clade Ustilaginomycotina.</title>
        <authorList>
            <person name="Kijpornyongpan T."/>
            <person name="Mondo S.J."/>
            <person name="Barry K."/>
            <person name="Sandor L."/>
            <person name="Lee J."/>
            <person name="Lipzen A."/>
            <person name="Pangilinan J."/>
            <person name="LaButti K."/>
            <person name="Hainaut M."/>
            <person name="Henrissat B."/>
            <person name="Grigoriev I.V."/>
            <person name="Spatafora J.W."/>
            <person name="Aime M.C."/>
        </authorList>
    </citation>
    <scope>NUCLEOTIDE SEQUENCE [LARGE SCALE GENOMIC DNA]</scope>
    <source>
        <strain evidence="1 2">MCA 5214</strain>
    </source>
</reference>
<dbReference type="Proteomes" id="UP000245884">
    <property type="component" value="Unassembled WGS sequence"/>
</dbReference>
<evidence type="ECO:0000313" key="1">
    <source>
        <dbReference type="EMBL" id="PWN27458.1"/>
    </source>
</evidence>
<name>A0A316URR2_9BASI</name>
<dbReference type="RefSeq" id="XP_025362070.1">
    <property type="nucleotide sequence ID" value="XM_025503760.1"/>
</dbReference>